<dbReference type="Proteomes" id="UP000765509">
    <property type="component" value="Unassembled WGS sequence"/>
</dbReference>
<evidence type="ECO:0000313" key="3">
    <source>
        <dbReference type="Proteomes" id="UP000765509"/>
    </source>
</evidence>
<reference evidence="2" key="1">
    <citation type="submission" date="2021-03" db="EMBL/GenBank/DDBJ databases">
        <title>Draft genome sequence of rust myrtle Austropuccinia psidii MF-1, a brazilian biotype.</title>
        <authorList>
            <person name="Quecine M.C."/>
            <person name="Pachon D.M.R."/>
            <person name="Bonatelli M.L."/>
            <person name="Correr F.H."/>
            <person name="Franceschini L.M."/>
            <person name="Leite T.F."/>
            <person name="Margarido G.R.A."/>
            <person name="Almeida C.A."/>
            <person name="Ferrarezi J.A."/>
            <person name="Labate C.A."/>
        </authorList>
    </citation>
    <scope>NUCLEOTIDE SEQUENCE</scope>
    <source>
        <strain evidence="2">MF-1</strain>
    </source>
</reference>
<evidence type="ECO:0000256" key="1">
    <source>
        <dbReference type="SAM" id="MobiDB-lite"/>
    </source>
</evidence>
<proteinExistence type="predicted"/>
<sequence>MDANSNTSDMAPHKQFNSPKVSVIECSSSESIMAISTAVPNPPPEFSEGVKSGNTLPPESDVEIETMTNISSKRKFKPLKNKAKKKIFQTFQLVPEVDEVESGARCLSANENTNGRQTNTTNNHPVEIPDIGGVTNHHESIFQSPNLHTQEVTTIPNENISG</sequence>
<comment type="caution">
    <text evidence="2">The sequence shown here is derived from an EMBL/GenBank/DDBJ whole genome shotgun (WGS) entry which is preliminary data.</text>
</comment>
<dbReference type="EMBL" id="AVOT02006387">
    <property type="protein sequence ID" value="MBW0481417.1"/>
    <property type="molecule type" value="Genomic_DNA"/>
</dbReference>
<protein>
    <submittedName>
        <fullName evidence="2">Uncharacterized protein</fullName>
    </submittedName>
</protein>
<name>A0A9Q3CD07_9BASI</name>
<accession>A0A9Q3CD07</accession>
<gene>
    <name evidence="2" type="ORF">O181_021132</name>
</gene>
<keyword evidence="3" id="KW-1185">Reference proteome</keyword>
<dbReference type="AlphaFoldDB" id="A0A9Q3CD07"/>
<feature type="region of interest" description="Disordered" evidence="1">
    <location>
        <begin position="36"/>
        <end position="67"/>
    </location>
</feature>
<organism evidence="2 3">
    <name type="scientific">Austropuccinia psidii MF-1</name>
    <dbReference type="NCBI Taxonomy" id="1389203"/>
    <lineage>
        <taxon>Eukaryota</taxon>
        <taxon>Fungi</taxon>
        <taxon>Dikarya</taxon>
        <taxon>Basidiomycota</taxon>
        <taxon>Pucciniomycotina</taxon>
        <taxon>Pucciniomycetes</taxon>
        <taxon>Pucciniales</taxon>
        <taxon>Sphaerophragmiaceae</taxon>
        <taxon>Austropuccinia</taxon>
    </lineage>
</organism>
<evidence type="ECO:0000313" key="2">
    <source>
        <dbReference type="EMBL" id="MBW0481417.1"/>
    </source>
</evidence>